<keyword evidence="3 6" id="KW-0812">Transmembrane</keyword>
<dbReference type="PANTHER" id="PTHR47119:SF1">
    <property type="entry name" value="PLANT VIRAL-RESPONSE FAMILY PROTEIN"/>
    <property type="match status" value="1"/>
</dbReference>
<reference evidence="8" key="1">
    <citation type="submission" date="2020-05" db="EMBL/GenBank/DDBJ databases">
        <title>WGS assembly of Panicum virgatum.</title>
        <authorList>
            <person name="Lovell J.T."/>
            <person name="Jenkins J."/>
            <person name="Shu S."/>
            <person name="Juenger T.E."/>
            <person name="Schmutz J."/>
        </authorList>
    </citation>
    <scope>NUCLEOTIDE SEQUENCE</scope>
    <source>
        <strain evidence="8">AP13</strain>
    </source>
</reference>
<evidence type="ECO:0000313" key="8">
    <source>
        <dbReference type="EMBL" id="KAG2563552.1"/>
    </source>
</evidence>
<evidence type="ECO:0000313" key="9">
    <source>
        <dbReference type="Proteomes" id="UP000823388"/>
    </source>
</evidence>
<sequence>MGSFKGHALPGTLFLLVGLWRAWSAASRFAAAPSAFRVRAWNPVPCASSSSPLRLLELYVIAGGALADMCVEVLYSTHLRIFAAGGVNPAHLNDLEHGGMLLMFFLFGALALASQLHPRYLPLTDGVLCLVAATAFTAEFVLFYFHSTTHMGLEGYYHYLLVVLIGLCIAATVLGALLPGSFPVDLASGVLIALQGLWFYQTAFTLYGPMLPAGCARDAGGHIECRAHAAQERAEQLANFQLFGLVFLAFVYALGCYAVAAARHGHPDLKAMHDEHVAAMEGHAGAGAAAAAAQEECAI</sequence>
<keyword evidence="5 6" id="KW-0472">Membrane</keyword>
<feature type="signal peptide" evidence="7">
    <location>
        <begin position="1"/>
        <end position="25"/>
    </location>
</feature>
<name>A0A8T0PT91_PANVG</name>
<comment type="subcellular location">
    <subcellularLocation>
        <location evidence="1">Membrane</location>
        <topology evidence="1">Multi-pass membrane protein</topology>
    </subcellularLocation>
</comment>
<keyword evidence="4 6" id="KW-1133">Transmembrane helix</keyword>
<feature type="transmembrane region" description="Helical" evidence="6">
    <location>
        <begin position="126"/>
        <end position="145"/>
    </location>
</feature>
<protein>
    <submittedName>
        <fullName evidence="8">Uncharacterized protein</fullName>
    </submittedName>
</protein>
<dbReference type="GO" id="GO:0016020">
    <property type="term" value="C:membrane"/>
    <property type="evidence" value="ECO:0007669"/>
    <property type="project" value="UniProtKB-SubCell"/>
</dbReference>
<gene>
    <name evidence="8" type="ORF">PVAP13_8KG052400</name>
</gene>
<comment type="similarity">
    <text evidence="2">Belongs to the TMEM45 family.</text>
</comment>
<dbReference type="EMBL" id="CM029051">
    <property type="protein sequence ID" value="KAG2563552.1"/>
    <property type="molecule type" value="Genomic_DNA"/>
</dbReference>
<evidence type="ECO:0000256" key="1">
    <source>
        <dbReference type="ARBA" id="ARBA00004141"/>
    </source>
</evidence>
<comment type="caution">
    <text evidence="8">The sequence shown here is derived from an EMBL/GenBank/DDBJ whole genome shotgun (WGS) entry which is preliminary data.</text>
</comment>
<accession>A0A8T0PT91</accession>
<dbReference type="OrthoDB" id="551896at2759"/>
<dbReference type="PANTHER" id="PTHR47119">
    <property type="entry name" value="PLANT VIRAL-RESPONSE FAMILY PROTEIN"/>
    <property type="match status" value="1"/>
</dbReference>
<dbReference type="AlphaFoldDB" id="A0A8T0PT91"/>
<feature type="chain" id="PRO_5035851048" evidence="7">
    <location>
        <begin position="26"/>
        <end position="299"/>
    </location>
</feature>
<proteinExistence type="inferred from homology"/>
<dbReference type="Pfam" id="PF04819">
    <property type="entry name" value="DUF716"/>
    <property type="match status" value="1"/>
</dbReference>
<evidence type="ECO:0000256" key="6">
    <source>
        <dbReference type="SAM" id="Phobius"/>
    </source>
</evidence>
<organism evidence="8 9">
    <name type="scientific">Panicum virgatum</name>
    <name type="common">Blackwell switchgrass</name>
    <dbReference type="NCBI Taxonomy" id="38727"/>
    <lineage>
        <taxon>Eukaryota</taxon>
        <taxon>Viridiplantae</taxon>
        <taxon>Streptophyta</taxon>
        <taxon>Embryophyta</taxon>
        <taxon>Tracheophyta</taxon>
        <taxon>Spermatophyta</taxon>
        <taxon>Magnoliopsida</taxon>
        <taxon>Liliopsida</taxon>
        <taxon>Poales</taxon>
        <taxon>Poaceae</taxon>
        <taxon>PACMAD clade</taxon>
        <taxon>Panicoideae</taxon>
        <taxon>Panicodae</taxon>
        <taxon>Paniceae</taxon>
        <taxon>Panicinae</taxon>
        <taxon>Panicum</taxon>
        <taxon>Panicum sect. Hiantes</taxon>
    </lineage>
</organism>
<feature type="transmembrane region" description="Helical" evidence="6">
    <location>
        <begin position="97"/>
        <end position="114"/>
    </location>
</feature>
<dbReference type="InterPro" id="IPR006904">
    <property type="entry name" value="DUF716"/>
</dbReference>
<keyword evidence="7" id="KW-0732">Signal</keyword>
<feature type="transmembrane region" description="Helical" evidence="6">
    <location>
        <begin position="242"/>
        <end position="262"/>
    </location>
</feature>
<evidence type="ECO:0000256" key="4">
    <source>
        <dbReference type="ARBA" id="ARBA00022989"/>
    </source>
</evidence>
<evidence type="ECO:0000256" key="2">
    <source>
        <dbReference type="ARBA" id="ARBA00006948"/>
    </source>
</evidence>
<keyword evidence="9" id="KW-1185">Reference proteome</keyword>
<feature type="transmembrane region" description="Helical" evidence="6">
    <location>
        <begin position="184"/>
        <end position="201"/>
    </location>
</feature>
<dbReference type="Proteomes" id="UP000823388">
    <property type="component" value="Chromosome 8K"/>
</dbReference>
<evidence type="ECO:0000256" key="3">
    <source>
        <dbReference type="ARBA" id="ARBA00022692"/>
    </source>
</evidence>
<feature type="transmembrane region" description="Helical" evidence="6">
    <location>
        <begin position="157"/>
        <end position="177"/>
    </location>
</feature>
<evidence type="ECO:0000256" key="5">
    <source>
        <dbReference type="ARBA" id="ARBA00023136"/>
    </source>
</evidence>
<evidence type="ECO:0000256" key="7">
    <source>
        <dbReference type="SAM" id="SignalP"/>
    </source>
</evidence>